<comment type="caution">
    <text evidence="2">The sequence shown here is derived from an EMBL/GenBank/DDBJ whole genome shotgun (WGS) entry which is preliminary data.</text>
</comment>
<dbReference type="RefSeq" id="WP_152576608.1">
    <property type="nucleotide sequence ID" value="NZ_JAATJI010000001.1"/>
</dbReference>
<gene>
    <name evidence="2" type="ORF">F3168_02765</name>
</gene>
<sequence length="62" mass="6423">MNTPPSILLGLSAGAAFALIVAGIWLLRQPGGNRTKAALMIVAGLVILFNGWINSLPVPTQP</sequence>
<dbReference type="Proteomes" id="UP000481327">
    <property type="component" value="Unassembled WGS sequence"/>
</dbReference>
<protein>
    <submittedName>
        <fullName evidence="2">Uncharacterized protein</fullName>
    </submittedName>
</protein>
<feature type="transmembrane region" description="Helical" evidence="1">
    <location>
        <begin position="37"/>
        <end position="53"/>
    </location>
</feature>
<dbReference type="AlphaFoldDB" id="A0A7C9KH40"/>
<evidence type="ECO:0000313" key="3">
    <source>
        <dbReference type="Proteomes" id="UP000481327"/>
    </source>
</evidence>
<keyword evidence="3" id="KW-1185">Reference proteome</keyword>
<organism evidence="2 3">
    <name type="scientific">Sandarakinorhabdus fusca</name>
    <dbReference type="NCBI Taxonomy" id="1439888"/>
    <lineage>
        <taxon>Bacteria</taxon>
        <taxon>Pseudomonadati</taxon>
        <taxon>Pseudomonadota</taxon>
        <taxon>Alphaproteobacteria</taxon>
        <taxon>Sphingomonadales</taxon>
        <taxon>Sphingosinicellaceae</taxon>
        <taxon>Sandarakinorhabdus</taxon>
    </lineage>
</organism>
<keyword evidence="1" id="KW-0812">Transmembrane</keyword>
<evidence type="ECO:0000256" key="1">
    <source>
        <dbReference type="SAM" id="Phobius"/>
    </source>
</evidence>
<feature type="transmembrane region" description="Helical" evidence="1">
    <location>
        <begin position="6"/>
        <end position="25"/>
    </location>
</feature>
<proteinExistence type="predicted"/>
<keyword evidence="1" id="KW-1133">Transmembrane helix</keyword>
<reference evidence="2 3" key="1">
    <citation type="submission" date="2019-09" db="EMBL/GenBank/DDBJ databases">
        <title>Polymorphobacter sp. isolated from a lake in China.</title>
        <authorList>
            <person name="Liu Z."/>
        </authorList>
    </citation>
    <scope>NUCLEOTIDE SEQUENCE [LARGE SCALE GENOMIC DNA]</scope>
    <source>
        <strain evidence="2 3">D40P</strain>
    </source>
</reference>
<accession>A0A7C9KH40</accession>
<dbReference type="EMBL" id="WIOL01000001">
    <property type="protein sequence ID" value="MQT16181.1"/>
    <property type="molecule type" value="Genomic_DNA"/>
</dbReference>
<name>A0A7C9KH40_9SPHN</name>
<keyword evidence="1" id="KW-0472">Membrane</keyword>
<evidence type="ECO:0000313" key="2">
    <source>
        <dbReference type="EMBL" id="MQT16181.1"/>
    </source>
</evidence>